<organism evidence="1 2">
    <name type="scientific">Campylobacter hyointestinalis subsp. hyointestinalis</name>
    <dbReference type="NCBI Taxonomy" id="91352"/>
    <lineage>
        <taxon>Bacteria</taxon>
        <taxon>Pseudomonadati</taxon>
        <taxon>Campylobacterota</taxon>
        <taxon>Epsilonproteobacteria</taxon>
        <taxon>Campylobacterales</taxon>
        <taxon>Campylobacteraceae</taxon>
        <taxon>Campylobacter</taxon>
    </lineage>
</organism>
<proteinExistence type="predicted"/>
<dbReference type="RefSeq" id="WP_059435561.1">
    <property type="nucleotide sequence ID" value="NZ_FAVB01000011.1"/>
</dbReference>
<protein>
    <submittedName>
        <fullName evidence="1">Uncharacterized protein</fullName>
    </submittedName>
</protein>
<gene>
    <name evidence="1" type="ORF">ERS686654_02159</name>
</gene>
<name>A0A0S4SYU2_CAMHY</name>
<sequence length="107" mass="12595">MPSNFDYDLVGRRRNGKNYRLKKWPLNNKLEKIEDIIQNATDIAEGGYIYFDGSSDYIKFSLYKGKEYICAIQPNLTLLPQGGKRIKKEPLYFDEKLDKWVQPQTQN</sequence>
<dbReference type="EMBL" id="FAVB01000011">
    <property type="protein sequence ID" value="CUU90705.1"/>
    <property type="molecule type" value="Genomic_DNA"/>
</dbReference>
<evidence type="ECO:0000313" key="1">
    <source>
        <dbReference type="EMBL" id="CUU90705.1"/>
    </source>
</evidence>
<reference evidence="1 2" key="1">
    <citation type="submission" date="2015-11" db="EMBL/GenBank/DDBJ databases">
        <authorList>
            <consortium name="Pathogen Informatics"/>
        </authorList>
    </citation>
    <scope>NUCLEOTIDE SEQUENCE [LARGE SCALE GENOMIC DNA]</scope>
    <source>
        <strain evidence="1 2">006A-0059</strain>
    </source>
</reference>
<accession>A0A0S4SYU2</accession>
<dbReference type="Proteomes" id="UP000052237">
    <property type="component" value="Unassembled WGS sequence"/>
</dbReference>
<evidence type="ECO:0000313" key="2">
    <source>
        <dbReference type="Proteomes" id="UP000052237"/>
    </source>
</evidence>
<keyword evidence="2" id="KW-1185">Reference proteome</keyword>
<comment type="caution">
    <text evidence="1">The sequence shown here is derived from an EMBL/GenBank/DDBJ whole genome shotgun (WGS) entry which is preliminary data.</text>
</comment>
<dbReference type="AlphaFoldDB" id="A0A0S4SYU2"/>